<dbReference type="Gene3D" id="3.10.310.70">
    <property type="match status" value="1"/>
</dbReference>
<dbReference type="SUPFAM" id="SSF51338">
    <property type="entry name" value="Composite domain of metallo-dependent hydrolases"/>
    <property type="match status" value="1"/>
</dbReference>
<dbReference type="GO" id="GO:0016810">
    <property type="term" value="F:hydrolase activity, acting on carbon-nitrogen (but not peptide) bonds"/>
    <property type="evidence" value="ECO:0007669"/>
    <property type="project" value="InterPro"/>
</dbReference>
<comment type="caution">
    <text evidence="3">The sequence shown here is derived from an EMBL/GenBank/DDBJ whole genome shotgun (WGS) entry which is preliminary data.</text>
</comment>
<dbReference type="PANTHER" id="PTHR22642">
    <property type="entry name" value="IMIDAZOLONEPROPIONASE"/>
    <property type="match status" value="1"/>
</dbReference>
<dbReference type="InterPro" id="IPR013108">
    <property type="entry name" value="Amidohydro_3"/>
</dbReference>
<dbReference type="InterPro" id="IPR033932">
    <property type="entry name" value="YtcJ-like"/>
</dbReference>
<keyword evidence="4" id="KW-1185">Reference proteome</keyword>
<sequence>MALHLAISALAALAAPASGAADTLYSGGTILTINDRQPQVEAVVVRDGQIAFVGSRRAALDFSPAARQVDLQGRTLTPGFIDGHSHVSGTGLQALSANLLPAPDGEGNSIPDLQRIMRQFYTQTAGPRGYKVLIGFGYDDSQLAERRHPTREELDAITTEIPVILMHQSGHLGAYNSKALEVAGITAATPDPEGGVIRREPGSRVPNGVMEENAHNLTLAKLMPTLGLDEAMAMLEAGQALYMKHGYTTAQDGNTDAGTLAMLPLAGKTGKLKIDVVAYTNIDVALSNPAMQGPYYSHQYTDHFRIGGVKITLDGSPQGKTAWLTRPYYKVPEGQKPSYAGYPIFTNAQADDLINRAWEHGWQVLAHANGDAAIDQFIHAVTAAEKAHPGKKLMPVLVHGQTMRRDQVPQIARLGIFPSLFPMHTYYWGDWHRESVLGPERAENISPTRWVLDAGMKFTSHHDAPVVFPDSMRVLDATVNRTTRSGYVLGPDQRVTPMEALKSLTIWAAEQYAEQDSKGSIETGKRADLVVLSDNPLTIAPAELHSIKVLQTIKDGEVVYDAASATASQSASCADNPECSRRLADTGFGHHH</sequence>
<feature type="domain" description="Amidohydrolase 3" evidence="2">
    <location>
        <begin position="69"/>
        <end position="560"/>
    </location>
</feature>
<evidence type="ECO:0000313" key="4">
    <source>
        <dbReference type="Proteomes" id="UP000050836"/>
    </source>
</evidence>
<dbReference type="InterPro" id="IPR032466">
    <property type="entry name" value="Metal_Hydrolase"/>
</dbReference>
<keyword evidence="3" id="KW-0378">Hydrolase</keyword>
<evidence type="ECO:0000313" key="3">
    <source>
        <dbReference type="EMBL" id="KRG38302.1"/>
    </source>
</evidence>
<evidence type="ECO:0000259" key="2">
    <source>
        <dbReference type="Pfam" id="PF07969"/>
    </source>
</evidence>
<organism evidence="3 4">
    <name type="scientific">Stenotrophomonas pictorum JCM 9942</name>
    <dbReference type="NCBI Taxonomy" id="1236960"/>
    <lineage>
        <taxon>Bacteria</taxon>
        <taxon>Pseudomonadati</taxon>
        <taxon>Pseudomonadota</taxon>
        <taxon>Gammaproteobacteria</taxon>
        <taxon>Lysobacterales</taxon>
        <taxon>Lysobacteraceae</taxon>
        <taxon>Stenotrophomonas</taxon>
    </lineage>
</organism>
<protein>
    <submittedName>
        <fullName evidence="3">Amidohydrolase</fullName>
    </submittedName>
</protein>
<dbReference type="Proteomes" id="UP000050836">
    <property type="component" value="Unassembled WGS sequence"/>
</dbReference>
<evidence type="ECO:0000256" key="1">
    <source>
        <dbReference type="SAM" id="SignalP"/>
    </source>
</evidence>
<gene>
    <name evidence="3" type="ORF">ARC78_15715</name>
</gene>
<reference evidence="3 4" key="1">
    <citation type="submission" date="2015-10" db="EMBL/GenBank/DDBJ databases">
        <title>Genome sequencing and analysis of members of genus Stenotrophomonas.</title>
        <authorList>
            <person name="Patil P.P."/>
            <person name="Midha S."/>
            <person name="Patil P.B."/>
        </authorList>
    </citation>
    <scope>NUCLEOTIDE SEQUENCE [LARGE SCALE GENOMIC DNA]</scope>
    <source>
        <strain evidence="3 4">JCM 9942</strain>
    </source>
</reference>
<keyword evidence="1" id="KW-0732">Signal</keyword>
<dbReference type="PANTHER" id="PTHR22642:SF2">
    <property type="entry name" value="PROTEIN LONG AFTER FAR-RED 3"/>
    <property type="match status" value="1"/>
</dbReference>
<dbReference type="AlphaFoldDB" id="A0A0R0A923"/>
<dbReference type="InterPro" id="IPR011059">
    <property type="entry name" value="Metal-dep_hydrolase_composite"/>
</dbReference>
<dbReference type="CDD" id="cd01300">
    <property type="entry name" value="YtcJ_like"/>
    <property type="match status" value="1"/>
</dbReference>
<dbReference type="EMBL" id="LLXS01000059">
    <property type="protein sequence ID" value="KRG38302.1"/>
    <property type="molecule type" value="Genomic_DNA"/>
</dbReference>
<proteinExistence type="predicted"/>
<accession>A0A0R0A923</accession>
<dbReference type="Gene3D" id="3.20.20.140">
    <property type="entry name" value="Metal-dependent hydrolases"/>
    <property type="match status" value="1"/>
</dbReference>
<dbReference type="RefSeq" id="WP_057506586.1">
    <property type="nucleotide sequence ID" value="NZ_LLXS01000059.1"/>
</dbReference>
<feature type="chain" id="PRO_5006390419" evidence="1">
    <location>
        <begin position="21"/>
        <end position="592"/>
    </location>
</feature>
<feature type="signal peptide" evidence="1">
    <location>
        <begin position="1"/>
        <end position="20"/>
    </location>
</feature>
<dbReference type="Pfam" id="PF07969">
    <property type="entry name" value="Amidohydro_3"/>
    <property type="match status" value="1"/>
</dbReference>
<dbReference type="SUPFAM" id="SSF51556">
    <property type="entry name" value="Metallo-dependent hydrolases"/>
    <property type="match status" value="1"/>
</dbReference>
<name>A0A0R0A923_9GAMM</name>
<dbReference type="Gene3D" id="2.30.40.10">
    <property type="entry name" value="Urease, subunit C, domain 1"/>
    <property type="match status" value="1"/>
</dbReference>